<gene>
    <name evidence="1" type="ORF">BSU04_15820</name>
</gene>
<reference evidence="2" key="1">
    <citation type="submission" date="2017-01" db="EMBL/GenBank/DDBJ databases">
        <title>Genome Analysis of Deinococcus marmoris KOPRI26562.</title>
        <authorList>
            <person name="Kim J.H."/>
            <person name="Oh H.-M."/>
        </authorList>
    </citation>
    <scope>NUCLEOTIDE SEQUENCE [LARGE SCALE GENOMIC DNA]</scope>
    <source>
        <strain evidence="2">PAMC 26633</strain>
    </source>
</reference>
<accession>A0A226X2L9</accession>
<proteinExistence type="predicted"/>
<dbReference type="AlphaFoldDB" id="A0A226X2L9"/>
<name>A0A226X2L9_CABSO</name>
<evidence type="ECO:0000313" key="2">
    <source>
        <dbReference type="Proteomes" id="UP000214720"/>
    </source>
</evidence>
<organism evidence="1 2">
    <name type="scientific">Caballeronia sordidicola</name>
    <name type="common">Burkholderia sordidicola</name>
    <dbReference type="NCBI Taxonomy" id="196367"/>
    <lineage>
        <taxon>Bacteria</taxon>
        <taxon>Pseudomonadati</taxon>
        <taxon>Pseudomonadota</taxon>
        <taxon>Betaproteobacteria</taxon>
        <taxon>Burkholderiales</taxon>
        <taxon>Burkholderiaceae</taxon>
        <taxon>Caballeronia</taxon>
    </lineage>
</organism>
<evidence type="ECO:0000313" key="1">
    <source>
        <dbReference type="EMBL" id="OXC77706.1"/>
    </source>
</evidence>
<protein>
    <submittedName>
        <fullName evidence="1">Uncharacterized protein</fullName>
    </submittedName>
</protein>
<comment type="caution">
    <text evidence="1">The sequence shown here is derived from an EMBL/GenBank/DDBJ whole genome shotgun (WGS) entry which is preliminary data.</text>
</comment>
<dbReference type="Proteomes" id="UP000214720">
    <property type="component" value="Unassembled WGS sequence"/>
</dbReference>
<sequence length="46" mass="5246">MKGECRRLIREPDSGLKPVFCLDVAESRSICERWWSIVAIALLRAA</sequence>
<dbReference type="EMBL" id="MTHB01000096">
    <property type="protein sequence ID" value="OXC77706.1"/>
    <property type="molecule type" value="Genomic_DNA"/>
</dbReference>